<dbReference type="Proteomes" id="UP000295657">
    <property type="component" value="Unassembled WGS sequence"/>
</dbReference>
<dbReference type="OrthoDB" id="5689309at2"/>
<feature type="domain" description="HMA" evidence="2">
    <location>
        <begin position="27"/>
        <end position="92"/>
    </location>
</feature>
<dbReference type="Pfam" id="PF00403">
    <property type="entry name" value="HMA"/>
    <property type="match status" value="1"/>
</dbReference>
<dbReference type="Gene3D" id="3.30.70.100">
    <property type="match status" value="1"/>
</dbReference>
<feature type="chain" id="PRO_5020723918" evidence="1">
    <location>
        <begin position="21"/>
        <end position="97"/>
    </location>
</feature>
<sequence length="97" mass="10725">MQKLIALCLFAFISIGSASGADGAREKQVVIQIKEMTCQLCAYLVNKELRNIDGVITTKADLKTRSVSVSAQDKVSDEQLIQAIDKLHYTPQILRTE</sequence>
<evidence type="ECO:0000313" key="3">
    <source>
        <dbReference type="EMBL" id="TDQ59631.1"/>
    </source>
</evidence>
<dbReference type="SUPFAM" id="SSF55008">
    <property type="entry name" value="HMA, heavy metal-associated domain"/>
    <property type="match status" value="1"/>
</dbReference>
<dbReference type="PROSITE" id="PS50846">
    <property type="entry name" value="HMA_2"/>
    <property type="match status" value="1"/>
</dbReference>
<dbReference type="RefSeq" id="WP_133542730.1">
    <property type="nucleotide sequence ID" value="NZ_SNYQ01000001.1"/>
</dbReference>
<organism evidence="3 4">
    <name type="scientific">Mesocricetibacter intestinalis</name>
    <dbReference type="NCBI Taxonomy" id="1521930"/>
    <lineage>
        <taxon>Bacteria</taxon>
        <taxon>Pseudomonadati</taxon>
        <taxon>Pseudomonadota</taxon>
        <taxon>Gammaproteobacteria</taxon>
        <taxon>Pasteurellales</taxon>
        <taxon>Pasteurellaceae</taxon>
        <taxon>Mesocricetibacter</taxon>
    </lineage>
</organism>
<gene>
    <name evidence="3" type="ORF">EDC45_0289</name>
</gene>
<accession>A0A4R6VFT0</accession>
<protein>
    <submittedName>
        <fullName evidence="3">Mercuric ion binding protein</fullName>
    </submittedName>
</protein>
<feature type="signal peptide" evidence="1">
    <location>
        <begin position="1"/>
        <end position="20"/>
    </location>
</feature>
<evidence type="ECO:0000256" key="1">
    <source>
        <dbReference type="SAM" id="SignalP"/>
    </source>
</evidence>
<name>A0A4R6VFT0_9PAST</name>
<comment type="caution">
    <text evidence="3">The sequence shown here is derived from an EMBL/GenBank/DDBJ whole genome shotgun (WGS) entry which is preliminary data.</text>
</comment>
<dbReference type="AlphaFoldDB" id="A0A4R6VFT0"/>
<dbReference type="InterPro" id="IPR006121">
    <property type="entry name" value="HMA_dom"/>
</dbReference>
<evidence type="ECO:0000313" key="4">
    <source>
        <dbReference type="Proteomes" id="UP000295657"/>
    </source>
</evidence>
<evidence type="ECO:0000259" key="2">
    <source>
        <dbReference type="PROSITE" id="PS50846"/>
    </source>
</evidence>
<dbReference type="InterPro" id="IPR036163">
    <property type="entry name" value="HMA_dom_sf"/>
</dbReference>
<dbReference type="GO" id="GO:0046872">
    <property type="term" value="F:metal ion binding"/>
    <property type="evidence" value="ECO:0007669"/>
    <property type="project" value="InterPro"/>
</dbReference>
<keyword evidence="4" id="KW-1185">Reference proteome</keyword>
<dbReference type="CDD" id="cd00371">
    <property type="entry name" value="HMA"/>
    <property type="match status" value="1"/>
</dbReference>
<reference evidence="3 4" key="1">
    <citation type="submission" date="2019-03" db="EMBL/GenBank/DDBJ databases">
        <title>Genomic Encyclopedia of Type Strains, Phase IV (KMG-IV): sequencing the most valuable type-strain genomes for metagenomic binning, comparative biology and taxonomic classification.</title>
        <authorList>
            <person name="Goeker M."/>
        </authorList>
    </citation>
    <scope>NUCLEOTIDE SEQUENCE [LARGE SCALE GENOMIC DNA]</scope>
    <source>
        <strain evidence="3 4">DSM 28403</strain>
    </source>
</reference>
<keyword evidence="1" id="KW-0732">Signal</keyword>
<dbReference type="EMBL" id="SNYQ01000001">
    <property type="protein sequence ID" value="TDQ59631.1"/>
    <property type="molecule type" value="Genomic_DNA"/>
</dbReference>
<proteinExistence type="predicted"/>